<name>A0A6H0KPG1_9BACE</name>
<evidence type="ECO:0000313" key="6">
    <source>
        <dbReference type="Proteomes" id="UP000501780"/>
    </source>
</evidence>
<dbReference type="Gene3D" id="1.50.10.100">
    <property type="entry name" value="Chondroitin AC/alginate lyase"/>
    <property type="match status" value="1"/>
</dbReference>
<keyword evidence="2" id="KW-0456">Lyase</keyword>
<dbReference type="PROSITE" id="PS51257">
    <property type="entry name" value="PROKAR_LIPOPROTEIN"/>
    <property type="match status" value="1"/>
</dbReference>
<proteinExistence type="predicted"/>
<dbReference type="Proteomes" id="UP000501780">
    <property type="component" value="Chromosome"/>
</dbReference>
<dbReference type="AlphaFoldDB" id="A0A6H0KPG1"/>
<dbReference type="RefSeq" id="WP_167963824.1">
    <property type="nucleotide sequence ID" value="NZ_CP050831.1"/>
</dbReference>
<feature type="chain" id="PRO_5026328574" evidence="3">
    <location>
        <begin position="21"/>
        <end position="432"/>
    </location>
</feature>
<evidence type="ECO:0000259" key="4">
    <source>
        <dbReference type="Pfam" id="PF05426"/>
    </source>
</evidence>
<sequence length="432" mass="48052">MKKLYYLVAALAFVSMTSCGDGFNFPEVGVETDLYKIPLPETSLVEVESKDVSVAMEHVGGLHTEEDFERIREKLKAGESPWVEGYELLKNSKYAQLSFQTYPTEIIVRGGGSGENYMNAARGAAAAYQLALRWKIEENGQYAKKAVEILNKWAQTCIGLGGDSNVSLGAGIYGHEFAIAGELLRGYAGWAPKDFAAYQQWMLSVFYPANKDFLVRHHGTNPLHYWANWGLCNIASTMAIGILTDRRDIYNEAIEHFQIGETNGRITLAIYHVYDGAYANFAQLQESGRDQGHTLMCVGLLGTICQLAYNQGDDFFAYRDNMFLKACEYAACFNYTNDGVPYTLYTWNQQNAWGGISPVEQPELGTTGRGNLRPIWALPYYHYAKVKNVLDTKVKYSQIGRDRAFPEGGGGNYGETSGGFDALGFGTLMFAR</sequence>
<evidence type="ECO:0000313" key="5">
    <source>
        <dbReference type="EMBL" id="QIU95270.1"/>
    </source>
</evidence>
<keyword evidence="1 3" id="KW-0732">Signal</keyword>
<protein>
    <submittedName>
        <fullName evidence="5">Twin-arginine translocation pathway signal protein</fullName>
    </submittedName>
</protein>
<dbReference type="InterPro" id="IPR008397">
    <property type="entry name" value="Alginate_lyase_dom"/>
</dbReference>
<organism evidence="5 6">
    <name type="scientific">Bacteroides faecium</name>
    <dbReference type="NCBI Taxonomy" id="2715212"/>
    <lineage>
        <taxon>Bacteria</taxon>
        <taxon>Pseudomonadati</taxon>
        <taxon>Bacteroidota</taxon>
        <taxon>Bacteroidia</taxon>
        <taxon>Bacteroidales</taxon>
        <taxon>Bacteroidaceae</taxon>
        <taxon>Bacteroides</taxon>
    </lineage>
</organism>
<dbReference type="Pfam" id="PF05426">
    <property type="entry name" value="Alginate_lyase"/>
    <property type="match status" value="1"/>
</dbReference>
<gene>
    <name evidence="5" type="ORF">BacF7301_14455</name>
</gene>
<evidence type="ECO:0000256" key="3">
    <source>
        <dbReference type="SAM" id="SignalP"/>
    </source>
</evidence>
<dbReference type="SUPFAM" id="SSF48230">
    <property type="entry name" value="Chondroitin AC/alginate lyase"/>
    <property type="match status" value="1"/>
</dbReference>
<dbReference type="KEGG" id="bfc:BacF7301_14455"/>
<reference evidence="5 6" key="1">
    <citation type="submission" date="2020-03" db="EMBL/GenBank/DDBJ databases">
        <title>Genomic analysis of Bacteroides faecium CBA7301.</title>
        <authorList>
            <person name="Kim J."/>
            <person name="Roh S.W."/>
        </authorList>
    </citation>
    <scope>NUCLEOTIDE SEQUENCE [LARGE SCALE GENOMIC DNA]</scope>
    <source>
        <strain evidence="5 6">CBA7301</strain>
    </source>
</reference>
<dbReference type="EMBL" id="CP050831">
    <property type="protein sequence ID" value="QIU95270.1"/>
    <property type="molecule type" value="Genomic_DNA"/>
</dbReference>
<evidence type="ECO:0000256" key="1">
    <source>
        <dbReference type="ARBA" id="ARBA00022729"/>
    </source>
</evidence>
<keyword evidence="6" id="KW-1185">Reference proteome</keyword>
<dbReference type="InterPro" id="IPR008929">
    <property type="entry name" value="Chondroitin_lyas"/>
</dbReference>
<feature type="signal peptide" evidence="3">
    <location>
        <begin position="1"/>
        <end position="20"/>
    </location>
</feature>
<dbReference type="GO" id="GO:0042597">
    <property type="term" value="C:periplasmic space"/>
    <property type="evidence" value="ECO:0007669"/>
    <property type="project" value="InterPro"/>
</dbReference>
<dbReference type="GO" id="GO:0016829">
    <property type="term" value="F:lyase activity"/>
    <property type="evidence" value="ECO:0007669"/>
    <property type="project" value="UniProtKB-KW"/>
</dbReference>
<accession>A0A6H0KPG1</accession>
<evidence type="ECO:0000256" key="2">
    <source>
        <dbReference type="ARBA" id="ARBA00023239"/>
    </source>
</evidence>
<feature type="domain" description="Alginate lyase" evidence="4">
    <location>
        <begin position="115"/>
        <end position="331"/>
    </location>
</feature>